<reference evidence="1 2" key="1">
    <citation type="journal article" date="2023" name="ISME J.">
        <title>Cultivation and genomic characterization of novel and ubiquitous marine nitrite-oxidizing bacteria from the Nitrospirales.</title>
        <authorList>
            <person name="Mueller A.J."/>
            <person name="Daebeler A."/>
            <person name="Herbold C.W."/>
            <person name="Kirkegaard R.H."/>
            <person name="Daims H."/>
        </authorList>
    </citation>
    <scope>NUCLEOTIDE SEQUENCE [LARGE SCALE GENOMIC DNA]</scope>
    <source>
        <strain evidence="1 2">EB</strain>
    </source>
</reference>
<dbReference type="EMBL" id="JAQOUE010000002">
    <property type="protein sequence ID" value="MDT7044301.1"/>
    <property type="molecule type" value="Genomic_DNA"/>
</dbReference>
<evidence type="ECO:0000313" key="1">
    <source>
        <dbReference type="EMBL" id="MDT7044301.1"/>
    </source>
</evidence>
<dbReference type="Proteomes" id="UP001250932">
    <property type="component" value="Unassembled WGS sequence"/>
</dbReference>
<protein>
    <submittedName>
        <fullName evidence="1">Uncharacterized protein</fullName>
    </submittedName>
</protein>
<evidence type="ECO:0000313" key="2">
    <source>
        <dbReference type="Proteomes" id="UP001250932"/>
    </source>
</evidence>
<organism evidence="1 2">
    <name type="scientific">Candidatus Nitronereus thalassa</name>
    <dbReference type="NCBI Taxonomy" id="3020898"/>
    <lineage>
        <taxon>Bacteria</taxon>
        <taxon>Pseudomonadati</taxon>
        <taxon>Nitrospirota</taxon>
        <taxon>Nitrospiria</taxon>
        <taxon>Nitrospirales</taxon>
        <taxon>Nitrospiraceae</taxon>
        <taxon>Candidatus Nitronereus</taxon>
    </lineage>
</organism>
<comment type="caution">
    <text evidence="1">The sequence shown here is derived from an EMBL/GenBank/DDBJ whole genome shotgun (WGS) entry which is preliminary data.</text>
</comment>
<keyword evidence="2" id="KW-1185">Reference proteome</keyword>
<dbReference type="RefSeq" id="WP_313834885.1">
    <property type="nucleotide sequence ID" value="NZ_JAQOUE010000002.1"/>
</dbReference>
<gene>
    <name evidence="1" type="ORF">PPG34_18265</name>
</gene>
<name>A0ABU3KCZ2_9BACT</name>
<proteinExistence type="predicted"/>
<sequence>MLSSKELSLYLTYFRTTYVRASLFTKELNLTSQQFSNNPEPYLRRFMDAFYSDSRPILDWVDQDLGESELFIASITRESPFKIAGSASLLLLTFAVAFSGGKINVEIPKGQFDIELPSIGKGIQEFREGMGYSEPRQNETEEELKYNQLLKKLIREDGEDERQSYST</sequence>
<accession>A0ABU3KCZ2</accession>